<sequence length="129" mass="13977">MREEEREPRHAYDRGGIAARIARIARTLTLHAPQDAPLGGIGSARRIPPSAGPLRDNPERTVRVVPGKRRRGGESPDLGAFRDAAAEDGFRGGASRPVGCDDRHTRRRPQGRVDGTGDSGRSFSCSVQR</sequence>
<keyword evidence="3" id="KW-1185">Reference proteome</keyword>
<evidence type="ECO:0000256" key="1">
    <source>
        <dbReference type="SAM" id="MobiDB-lite"/>
    </source>
</evidence>
<feature type="region of interest" description="Disordered" evidence="1">
    <location>
        <begin position="33"/>
        <end position="129"/>
    </location>
</feature>
<organism evidence="2 3">
    <name type="scientific">Streptomyces laurentii</name>
    <dbReference type="NCBI Taxonomy" id="39478"/>
    <lineage>
        <taxon>Bacteria</taxon>
        <taxon>Bacillati</taxon>
        <taxon>Actinomycetota</taxon>
        <taxon>Actinomycetes</taxon>
        <taxon>Kitasatosporales</taxon>
        <taxon>Streptomycetaceae</taxon>
        <taxon>Streptomyces</taxon>
    </lineage>
</organism>
<protein>
    <submittedName>
        <fullName evidence="2">Chitin synthase 6</fullName>
    </submittedName>
</protein>
<evidence type="ECO:0000313" key="2">
    <source>
        <dbReference type="EMBL" id="BAU85647.1"/>
    </source>
</evidence>
<dbReference type="KEGG" id="slau:SLA_4763"/>
<dbReference type="EMBL" id="AP017424">
    <property type="protein sequence ID" value="BAU85647.1"/>
    <property type="molecule type" value="Genomic_DNA"/>
</dbReference>
<proteinExistence type="predicted"/>
<gene>
    <name evidence="2" type="ORF">SLA_4763</name>
</gene>
<dbReference type="Proteomes" id="UP000217676">
    <property type="component" value="Chromosome"/>
</dbReference>
<dbReference type="AlphaFoldDB" id="A0A160P2A7"/>
<name>A0A160P2A7_STRLU</name>
<reference evidence="2 3" key="1">
    <citation type="journal article" date="2016" name="Genome Announc.">
        <title>Complete Genome Sequence of Thiostrepton-Producing Streptomyces laurentii ATCC 31255.</title>
        <authorList>
            <person name="Doi K."/>
            <person name="Fujino Y."/>
            <person name="Nagayoshi Y."/>
            <person name="Ohshima T."/>
            <person name="Ogata S."/>
        </authorList>
    </citation>
    <scope>NUCLEOTIDE SEQUENCE [LARGE SCALE GENOMIC DNA]</scope>
    <source>
        <strain evidence="2 3">ATCC 31255</strain>
    </source>
</reference>
<accession>A0A160P2A7</accession>
<feature type="compositionally biased region" description="Polar residues" evidence="1">
    <location>
        <begin position="119"/>
        <end position="129"/>
    </location>
</feature>
<evidence type="ECO:0000313" key="3">
    <source>
        <dbReference type="Proteomes" id="UP000217676"/>
    </source>
</evidence>